<accession>A0ABT3MYS9</accession>
<dbReference type="Proteomes" id="UP001209854">
    <property type="component" value="Unassembled WGS sequence"/>
</dbReference>
<evidence type="ECO:0000313" key="1">
    <source>
        <dbReference type="EMBL" id="MCW7554543.1"/>
    </source>
</evidence>
<keyword evidence="2" id="KW-1185">Reference proteome</keyword>
<protein>
    <submittedName>
        <fullName evidence="1">Uncharacterized protein</fullName>
    </submittedName>
</protein>
<sequence length="59" mass="6366">MNYYNTVVPAQAGIHTSQQSVKKLSSFTGAMDSRLRGNDGEVQLPSIEEIEQGLGGELL</sequence>
<name>A0ABT3MYS9_9GAMM</name>
<proteinExistence type="predicted"/>
<reference evidence="1 2" key="1">
    <citation type="submission" date="2022-10" db="EMBL/GenBank/DDBJ databases">
        <title>High-quality genome sequences of two octocoral-associated bacteria, Endozoicomonas euniceicola EF212 and Endozoicomonas gorgoniicola PS125.</title>
        <authorList>
            <person name="Chiou Y.-J."/>
            <person name="Chen Y.-H."/>
        </authorList>
    </citation>
    <scope>NUCLEOTIDE SEQUENCE [LARGE SCALE GENOMIC DNA]</scope>
    <source>
        <strain evidence="1 2">PS125</strain>
    </source>
</reference>
<gene>
    <name evidence="1" type="ORF">NX722_18325</name>
</gene>
<dbReference type="RefSeq" id="WP_262564297.1">
    <property type="nucleotide sequence ID" value="NZ_JAPFCC010000001.1"/>
</dbReference>
<comment type="caution">
    <text evidence="1">The sequence shown here is derived from an EMBL/GenBank/DDBJ whole genome shotgun (WGS) entry which is preliminary data.</text>
</comment>
<organism evidence="1 2">
    <name type="scientific">Endozoicomonas gorgoniicola</name>
    <dbReference type="NCBI Taxonomy" id="1234144"/>
    <lineage>
        <taxon>Bacteria</taxon>
        <taxon>Pseudomonadati</taxon>
        <taxon>Pseudomonadota</taxon>
        <taxon>Gammaproteobacteria</taxon>
        <taxon>Oceanospirillales</taxon>
        <taxon>Endozoicomonadaceae</taxon>
        <taxon>Endozoicomonas</taxon>
    </lineage>
</organism>
<evidence type="ECO:0000313" key="2">
    <source>
        <dbReference type="Proteomes" id="UP001209854"/>
    </source>
</evidence>
<dbReference type="EMBL" id="JAPFCC010000001">
    <property type="protein sequence ID" value="MCW7554543.1"/>
    <property type="molecule type" value="Genomic_DNA"/>
</dbReference>